<reference evidence="1 2" key="1">
    <citation type="journal article" date="2021" name="Elife">
        <title>Chloroplast acquisition without the gene transfer in kleptoplastic sea slugs, Plakobranchus ocellatus.</title>
        <authorList>
            <person name="Maeda T."/>
            <person name="Takahashi S."/>
            <person name="Yoshida T."/>
            <person name="Shimamura S."/>
            <person name="Takaki Y."/>
            <person name="Nagai Y."/>
            <person name="Toyoda A."/>
            <person name="Suzuki Y."/>
            <person name="Arimoto A."/>
            <person name="Ishii H."/>
            <person name="Satoh N."/>
            <person name="Nishiyama T."/>
            <person name="Hasebe M."/>
            <person name="Maruyama T."/>
            <person name="Minagawa J."/>
            <person name="Obokata J."/>
            <person name="Shigenobu S."/>
        </authorList>
    </citation>
    <scope>NUCLEOTIDE SEQUENCE [LARGE SCALE GENOMIC DNA]</scope>
</reference>
<organism evidence="1 2">
    <name type="scientific">Elysia marginata</name>
    <dbReference type="NCBI Taxonomy" id="1093978"/>
    <lineage>
        <taxon>Eukaryota</taxon>
        <taxon>Metazoa</taxon>
        <taxon>Spiralia</taxon>
        <taxon>Lophotrochozoa</taxon>
        <taxon>Mollusca</taxon>
        <taxon>Gastropoda</taxon>
        <taxon>Heterobranchia</taxon>
        <taxon>Euthyneura</taxon>
        <taxon>Panpulmonata</taxon>
        <taxon>Sacoglossa</taxon>
        <taxon>Placobranchoidea</taxon>
        <taxon>Plakobranchidae</taxon>
        <taxon>Elysia</taxon>
    </lineage>
</organism>
<dbReference type="AlphaFoldDB" id="A0AAV4HP86"/>
<dbReference type="Proteomes" id="UP000762676">
    <property type="component" value="Unassembled WGS sequence"/>
</dbReference>
<proteinExistence type="predicted"/>
<name>A0AAV4HP86_9GAST</name>
<dbReference type="EMBL" id="BMAT01002063">
    <property type="protein sequence ID" value="GFR98385.1"/>
    <property type="molecule type" value="Genomic_DNA"/>
</dbReference>
<dbReference type="PANTHER" id="PTHR10773:SF19">
    <property type="match status" value="1"/>
</dbReference>
<accession>A0AAV4HP86</accession>
<evidence type="ECO:0000313" key="2">
    <source>
        <dbReference type="Proteomes" id="UP000762676"/>
    </source>
</evidence>
<dbReference type="PANTHER" id="PTHR10773">
    <property type="entry name" value="DNA-DIRECTED RNA POLYMERASES I, II, AND III SUBUNIT RPABC2"/>
    <property type="match status" value="1"/>
</dbReference>
<sequence length="151" mass="18363">MKAISITQQKTQRDFMKERRQHGMGYVGRKYNQGGDTYEKEVKPARKMLERCFCHSYHTQCHVISEEERQLVFQEIWSMNDEGRRRYIWTQIDRIRSEREFSRKKQLLFYHLAIGGGRMRVCKKMFLSTTGIRQWWILNTIRQGVEHQEVE</sequence>
<keyword evidence="2" id="KW-1185">Reference proteome</keyword>
<gene>
    <name evidence="1" type="ORF">ElyMa_001018400</name>
</gene>
<comment type="caution">
    <text evidence="1">The sequence shown here is derived from an EMBL/GenBank/DDBJ whole genome shotgun (WGS) entry which is preliminary data.</text>
</comment>
<protein>
    <submittedName>
        <fullName evidence="1">Uncharacterized protein</fullName>
    </submittedName>
</protein>
<evidence type="ECO:0000313" key="1">
    <source>
        <dbReference type="EMBL" id="GFR98385.1"/>
    </source>
</evidence>